<reference evidence="1" key="1">
    <citation type="submission" date="2021-06" db="EMBL/GenBank/DDBJ databases">
        <authorList>
            <person name="Kallberg Y."/>
            <person name="Tangrot J."/>
            <person name="Rosling A."/>
        </authorList>
    </citation>
    <scope>NUCLEOTIDE SEQUENCE</scope>
    <source>
        <strain evidence="1">CL356</strain>
    </source>
</reference>
<feature type="non-terminal residue" evidence="1">
    <location>
        <position position="1"/>
    </location>
</feature>
<evidence type="ECO:0000313" key="1">
    <source>
        <dbReference type="EMBL" id="CAG8735215.1"/>
    </source>
</evidence>
<dbReference type="EMBL" id="CAJVPT010044907">
    <property type="protein sequence ID" value="CAG8735215.1"/>
    <property type="molecule type" value="Genomic_DNA"/>
</dbReference>
<protein>
    <submittedName>
        <fullName evidence="1">1067_t:CDS:1</fullName>
    </submittedName>
</protein>
<organism evidence="1 2">
    <name type="scientific">Acaulospora colombiana</name>
    <dbReference type="NCBI Taxonomy" id="27376"/>
    <lineage>
        <taxon>Eukaryota</taxon>
        <taxon>Fungi</taxon>
        <taxon>Fungi incertae sedis</taxon>
        <taxon>Mucoromycota</taxon>
        <taxon>Glomeromycotina</taxon>
        <taxon>Glomeromycetes</taxon>
        <taxon>Diversisporales</taxon>
        <taxon>Acaulosporaceae</taxon>
        <taxon>Acaulospora</taxon>
    </lineage>
</organism>
<accession>A0ACA9Q2T8</accession>
<name>A0ACA9Q2T8_9GLOM</name>
<dbReference type="Proteomes" id="UP000789525">
    <property type="component" value="Unassembled WGS sequence"/>
</dbReference>
<proteinExistence type="predicted"/>
<gene>
    <name evidence="1" type="ORF">ACOLOM_LOCUS11872</name>
</gene>
<comment type="caution">
    <text evidence="1">The sequence shown here is derived from an EMBL/GenBank/DDBJ whole genome shotgun (WGS) entry which is preliminary data.</text>
</comment>
<sequence length="64" mass="7478">IIVQTQPKSSDRYVIQCYGVSQNPETKDYIFIMPYMQHGSLREYLSKNFNSISWIDWGESGISK</sequence>
<evidence type="ECO:0000313" key="2">
    <source>
        <dbReference type="Proteomes" id="UP000789525"/>
    </source>
</evidence>
<keyword evidence="2" id="KW-1185">Reference proteome</keyword>
<feature type="non-terminal residue" evidence="1">
    <location>
        <position position="64"/>
    </location>
</feature>